<gene>
    <name evidence="2" type="ORF">EJ913_04300</name>
</gene>
<reference evidence="2 3" key="1">
    <citation type="submission" date="2018-12" db="EMBL/GenBank/DDBJ databases">
        <authorList>
            <person name="Yang Y."/>
        </authorList>
    </citation>
    <scope>NUCLEOTIDE SEQUENCE [LARGE SCALE GENOMIC DNA]</scope>
    <source>
        <strain evidence="2 3">GSF71</strain>
    </source>
</reference>
<proteinExistence type="predicted"/>
<dbReference type="Proteomes" id="UP000280346">
    <property type="component" value="Unassembled WGS sequence"/>
</dbReference>
<sequence>MPFSPCGRRVGMRGIPPKGGKENECFRPAEAGAPSPQPLSREGRGASLRLCGKGRDRSRSGAFTLRRRA</sequence>
<dbReference type="EMBL" id="RZIJ01000002">
    <property type="protein sequence ID" value="RUQ75081.1"/>
    <property type="molecule type" value="Genomic_DNA"/>
</dbReference>
<feature type="region of interest" description="Disordered" evidence="1">
    <location>
        <begin position="1"/>
        <end position="69"/>
    </location>
</feature>
<dbReference type="OrthoDB" id="9999039at2"/>
<evidence type="ECO:0000256" key="1">
    <source>
        <dbReference type="SAM" id="MobiDB-lite"/>
    </source>
</evidence>
<protein>
    <submittedName>
        <fullName evidence="2">Uncharacterized protein</fullName>
    </submittedName>
</protein>
<accession>A0A3S0XQD8</accession>
<comment type="caution">
    <text evidence="2">The sequence shown here is derived from an EMBL/GenBank/DDBJ whole genome shotgun (WGS) entry which is preliminary data.</text>
</comment>
<dbReference type="AlphaFoldDB" id="A0A3S0XQD8"/>
<keyword evidence="3" id="KW-1185">Reference proteome</keyword>
<evidence type="ECO:0000313" key="2">
    <source>
        <dbReference type="EMBL" id="RUQ75081.1"/>
    </source>
</evidence>
<evidence type="ECO:0000313" key="3">
    <source>
        <dbReference type="Proteomes" id="UP000280346"/>
    </source>
</evidence>
<organism evidence="2 3">
    <name type="scientific">Azospirillum doebereinerae</name>
    <dbReference type="NCBI Taxonomy" id="92933"/>
    <lineage>
        <taxon>Bacteria</taxon>
        <taxon>Pseudomonadati</taxon>
        <taxon>Pseudomonadota</taxon>
        <taxon>Alphaproteobacteria</taxon>
        <taxon>Rhodospirillales</taxon>
        <taxon>Azospirillaceae</taxon>
        <taxon>Azospirillum</taxon>
    </lineage>
</organism>
<name>A0A3S0XQD8_9PROT</name>